<evidence type="ECO:0000313" key="1">
    <source>
        <dbReference type="EMBL" id="EFO93472.1"/>
    </source>
</evidence>
<proteinExistence type="predicted"/>
<reference evidence="1" key="1">
    <citation type="submission" date="2007-07" db="EMBL/GenBank/DDBJ databases">
        <title>PCAP assembly of the Caenorhabditis remanei genome.</title>
        <authorList>
            <consortium name="The Caenorhabditis remanei Sequencing Consortium"/>
            <person name="Wilson R.K."/>
        </authorList>
    </citation>
    <scope>NUCLEOTIDE SEQUENCE [LARGE SCALE GENOMIC DNA]</scope>
    <source>
        <strain evidence="1">PB4641</strain>
    </source>
</reference>
<dbReference type="eggNOG" id="KOG1065">
    <property type="taxonomic scope" value="Eukaryota"/>
</dbReference>
<protein>
    <submittedName>
        <fullName evidence="1">Uncharacterized protein</fullName>
    </submittedName>
</protein>
<dbReference type="EMBL" id="DS270377">
    <property type="protein sequence ID" value="EFO93472.1"/>
    <property type="molecule type" value="Genomic_DNA"/>
</dbReference>
<keyword evidence="2" id="KW-1185">Reference proteome</keyword>
<dbReference type="Proteomes" id="UP000008281">
    <property type="component" value="Unassembled WGS sequence"/>
</dbReference>
<name>E3NU13_CAERE</name>
<gene>
    <name evidence="1" type="ORF">CRE_19610</name>
</gene>
<dbReference type="InParanoid" id="E3NU13"/>
<dbReference type="STRING" id="31234.E3NU13"/>
<dbReference type="AlphaFoldDB" id="E3NU13"/>
<sequence length="150" mass="18272">IRNLDEIREEKLQEWRKQIVSNLEENSDQQSCFEIREVGRNEDYIWTEDERDYDSKFPEPYHHPKSSLCHQCQSHQQRQRRICRKEWEQSRIKLKCLEEFGNERREQMRNASLLTKSRIEAADKSLFRENGVVETGLRNDDVDEEYDSFM</sequence>
<evidence type="ECO:0000313" key="2">
    <source>
        <dbReference type="Proteomes" id="UP000008281"/>
    </source>
</evidence>
<organism evidence="2">
    <name type="scientific">Caenorhabditis remanei</name>
    <name type="common">Caenorhabditis vulgaris</name>
    <dbReference type="NCBI Taxonomy" id="31234"/>
    <lineage>
        <taxon>Eukaryota</taxon>
        <taxon>Metazoa</taxon>
        <taxon>Ecdysozoa</taxon>
        <taxon>Nematoda</taxon>
        <taxon>Chromadorea</taxon>
        <taxon>Rhabditida</taxon>
        <taxon>Rhabditina</taxon>
        <taxon>Rhabditomorpha</taxon>
        <taxon>Rhabditoidea</taxon>
        <taxon>Rhabditidae</taxon>
        <taxon>Peloderinae</taxon>
        <taxon>Caenorhabditis</taxon>
    </lineage>
</organism>
<dbReference type="OrthoDB" id="5825804at2759"/>
<accession>E3NU13</accession>
<feature type="non-terminal residue" evidence="1">
    <location>
        <position position="1"/>
    </location>
</feature>
<dbReference type="HOGENOM" id="CLU_1745085_0_0_1"/>